<accession>A0A1H5L9G0</accession>
<evidence type="ECO:0000313" key="1">
    <source>
        <dbReference type="EMBL" id="SEE72828.1"/>
    </source>
</evidence>
<dbReference type="PROSITE" id="PS51257">
    <property type="entry name" value="PROKAR_LIPOPROTEIN"/>
    <property type="match status" value="1"/>
</dbReference>
<gene>
    <name evidence="1" type="ORF">SAMN04490194_3757</name>
</gene>
<protein>
    <recommendedName>
        <fullName evidence="3">Lipoprotein</fullName>
    </recommendedName>
</protein>
<sequence>MKKIAVLLFAVLFLAGCANQKFKPEYRAQIHTVKVLPVSWKPREMSYMGREQAWGAALGAGVGAGVGMAAGASSLGKAALGGAGFAAGLKAGDLASMSTVDAILYNMETADIDLARLVKKSFEEQLAATGRFKIVSENEQADADIQLTVLSWGFALTQGFSSVVYPTIAVSGVMKRGDELIWQRNEPITAFNGANTYGYEPLRYRTEPELLRTALTGIAQIADSYLVKDLNE</sequence>
<organism evidence="1 2">
    <name type="scientific">Pseudomonas migulae</name>
    <dbReference type="NCBI Taxonomy" id="78543"/>
    <lineage>
        <taxon>Bacteria</taxon>
        <taxon>Pseudomonadati</taxon>
        <taxon>Pseudomonadota</taxon>
        <taxon>Gammaproteobacteria</taxon>
        <taxon>Pseudomonadales</taxon>
        <taxon>Pseudomonadaceae</taxon>
        <taxon>Pseudomonas</taxon>
    </lineage>
</organism>
<evidence type="ECO:0008006" key="3">
    <source>
        <dbReference type="Google" id="ProtNLM"/>
    </source>
</evidence>
<dbReference type="AlphaFoldDB" id="A0A1H5L9G0"/>
<name>A0A1H5L9G0_9PSED</name>
<dbReference type="RefSeq" id="WP_084321178.1">
    <property type="nucleotide sequence ID" value="NZ_FNTY01000002.1"/>
</dbReference>
<reference evidence="1 2" key="1">
    <citation type="submission" date="2016-10" db="EMBL/GenBank/DDBJ databases">
        <authorList>
            <person name="de Groot N.N."/>
        </authorList>
    </citation>
    <scope>NUCLEOTIDE SEQUENCE [LARGE SCALE GENOMIC DNA]</scope>
    <source>
        <strain evidence="1 2">BS3662</strain>
    </source>
</reference>
<evidence type="ECO:0000313" key="2">
    <source>
        <dbReference type="Proteomes" id="UP000198985"/>
    </source>
</evidence>
<proteinExistence type="predicted"/>
<dbReference type="Proteomes" id="UP000198985">
    <property type="component" value="Unassembled WGS sequence"/>
</dbReference>
<dbReference type="EMBL" id="FNTY01000002">
    <property type="protein sequence ID" value="SEE72828.1"/>
    <property type="molecule type" value="Genomic_DNA"/>
</dbReference>